<evidence type="ECO:0000313" key="13">
    <source>
        <dbReference type="EMBL" id="NMD49473.1"/>
    </source>
</evidence>
<dbReference type="InterPro" id="IPR027417">
    <property type="entry name" value="P-loop_NTPase"/>
</dbReference>
<accession>A0A7X9LDX6</accession>
<evidence type="ECO:0000256" key="4">
    <source>
        <dbReference type="ARBA" id="ARBA00022722"/>
    </source>
</evidence>
<dbReference type="CDD" id="cd18800">
    <property type="entry name" value="SF2_C_EcoR124I-like"/>
    <property type="match status" value="1"/>
</dbReference>
<dbReference type="PANTHER" id="PTHR30195:SF16">
    <property type="entry name" value="TYPE I RESTRICTION ENZYME ENDONUCLEASE SUBUNIT"/>
    <property type="match status" value="1"/>
</dbReference>
<dbReference type="EMBL" id="JABASA010000014">
    <property type="protein sequence ID" value="NMD49473.1"/>
    <property type="molecule type" value="Genomic_DNA"/>
</dbReference>
<dbReference type="PROSITE" id="PS51192">
    <property type="entry name" value="HELICASE_ATP_BIND_1"/>
    <property type="match status" value="1"/>
</dbReference>
<dbReference type="SMART" id="SM00487">
    <property type="entry name" value="DEXDc"/>
    <property type="match status" value="1"/>
</dbReference>
<keyword evidence="10 11" id="KW-0238">DNA-binding</keyword>
<evidence type="ECO:0000256" key="1">
    <source>
        <dbReference type="ARBA" id="ARBA00000851"/>
    </source>
</evidence>
<evidence type="ECO:0000256" key="10">
    <source>
        <dbReference type="ARBA" id="ARBA00023125"/>
    </source>
</evidence>
<dbReference type="EC" id="3.1.21.3" evidence="11"/>
<comment type="similarity">
    <text evidence="2 11">Belongs to the HsdR family.</text>
</comment>
<evidence type="ECO:0000256" key="11">
    <source>
        <dbReference type="RuleBase" id="RU364115"/>
    </source>
</evidence>
<evidence type="ECO:0000256" key="6">
    <source>
        <dbReference type="ARBA" id="ARBA00022747"/>
    </source>
</evidence>
<dbReference type="InterPro" id="IPR022625">
    <property type="entry name" value="TypeI_RM_Rsu_C"/>
</dbReference>
<dbReference type="InterPro" id="IPR007409">
    <property type="entry name" value="Restrct_endonuc_type1_HsdR_N"/>
</dbReference>
<organism evidence="13 14">
    <name type="scientific">Streptococcus ratti</name>
    <dbReference type="NCBI Taxonomy" id="1341"/>
    <lineage>
        <taxon>Bacteria</taxon>
        <taxon>Bacillati</taxon>
        <taxon>Bacillota</taxon>
        <taxon>Bacilli</taxon>
        <taxon>Lactobacillales</taxon>
        <taxon>Streptococcaceae</taxon>
        <taxon>Streptococcus</taxon>
    </lineage>
</organism>
<protein>
    <recommendedName>
        <fullName evidence="11">Type I restriction enzyme endonuclease subunit</fullName>
        <shortName evidence="11">R protein</shortName>
        <ecNumber evidence="11">3.1.21.3</ecNumber>
    </recommendedName>
    <alternativeName>
        <fullName evidence="11">Type-1 restriction enzyme R protein</fullName>
    </alternativeName>
</protein>
<dbReference type="InterPro" id="IPR040980">
    <property type="entry name" value="SWI2_SNF2"/>
</dbReference>
<reference evidence="13 14" key="1">
    <citation type="submission" date="2020-04" db="EMBL/GenBank/DDBJ databases">
        <title>MicrobeNet Type strains.</title>
        <authorList>
            <person name="Nicholson A.C."/>
        </authorList>
    </citation>
    <scope>NUCLEOTIDE SEQUENCE [LARGE SCALE GENOMIC DNA]</scope>
    <source>
        <strain evidence="13 14">DSM 22768</strain>
    </source>
</reference>
<dbReference type="AlphaFoldDB" id="A0A7X9LDX6"/>
<dbReference type="GO" id="GO:0009035">
    <property type="term" value="F:type I site-specific deoxyribonuclease activity"/>
    <property type="evidence" value="ECO:0007669"/>
    <property type="project" value="UniProtKB-EC"/>
</dbReference>
<dbReference type="PANTHER" id="PTHR30195">
    <property type="entry name" value="TYPE I SITE-SPECIFIC DEOXYRIBONUCLEASE PROTEIN SUBUNIT M AND R"/>
    <property type="match status" value="1"/>
</dbReference>
<evidence type="ECO:0000256" key="3">
    <source>
        <dbReference type="ARBA" id="ARBA00011296"/>
    </source>
</evidence>
<dbReference type="InterPro" id="IPR055180">
    <property type="entry name" value="HsdR_RecA-like_helicase_dom_2"/>
</dbReference>
<keyword evidence="4" id="KW-0540">Nuclease</keyword>
<evidence type="ECO:0000259" key="12">
    <source>
        <dbReference type="PROSITE" id="PS51192"/>
    </source>
</evidence>
<keyword evidence="9 11" id="KW-0067">ATP-binding</keyword>
<dbReference type="GO" id="GO:0009307">
    <property type="term" value="P:DNA restriction-modification system"/>
    <property type="evidence" value="ECO:0007669"/>
    <property type="project" value="UniProtKB-KW"/>
</dbReference>
<dbReference type="NCBIfam" id="TIGR00348">
    <property type="entry name" value="hsdR"/>
    <property type="match status" value="1"/>
</dbReference>
<keyword evidence="6 11" id="KW-0680">Restriction system</keyword>
<dbReference type="InterPro" id="IPR014001">
    <property type="entry name" value="Helicase_ATP-bd"/>
</dbReference>
<evidence type="ECO:0000256" key="7">
    <source>
        <dbReference type="ARBA" id="ARBA00022759"/>
    </source>
</evidence>
<dbReference type="InterPro" id="IPR051268">
    <property type="entry name" value="Type-I_R_enzyme_R_subunit"/>
</dbReference>
<dbReference type="Gene3D" id="3.40.50.300">
    <property type="entry name" value="P-loop containing nucleotide triphosphate hydrolases"/>
    <property type="match status" value="2"/>
</dbReference>
<dbReference type="SUPFAM" id="SSF52540">
    <property type="entry name" value="P-loop containing nucleoside triphosphate hydrolases"/>
    <property type="match status" value="1"/>
</dbReference>
<comment type="caution">
    <text evidence="13">The sequence shown here is derived from an EMBL/GenBank/DDBJ whole genome shotgun (WGS) entry which is preliminary data.</text>
</comment>
<feature type="domain" description="Helicase ATP-binding" evidence="12">
    <location>
        <begin position="302"/>
        <end position="476"/>
    </location>
</feature>
<dbReference type="Pfam" id="PF12008">
    <property type="entry name" value="EcoR124_C"/>
    <property type="match status" value="1"/>
</dbReference>
<gene>
    <name evidence="13" type="ORF">HHO37_07320</name>
</gene>
<dbReference type="RefSeq" id="WP_193523720.1">
    <property type="nucleotide sequence ID" value="NZ_JABASA010000014.1"/>
</dbReference>
<evidence type="ECO:0000256" key="2">
    <source>
        <dbReference type="ARBA" id="ARBA00008598"/>
    </source>
</evidence>
<comment type="subunit">
    <text evidence="3 11">The type I restriction/modification system is composed of three polypeptides R, M and S.</text>
</comment>
<dbReference type="Proteomes" id="UP000532121">
    <property type="component" value="Unassembled WGS sequence"/>
</dbReference>
<dbReference type="InterPro" id="IPR004473">
    <property type="entry name" value="Restrct_endonuc_typeI_HsdR"/>
</dbReference>
<comment type="catalytic activity">
    <reaction evidence="1 11">
        <text>Endonucleolytic cleavage of DNA to give random double-stranded fragments with terminal 5'-phosphates, ATP is simultaneously hydrolyzed.</text>
        <dbReference type="EC" id="3.1.21.3"/>
    </reaction>
</comment>
<dbReference type="Pfam" id="PF18766">
    <property type="entry name" value="SWI2_SNF2"/>
    <property type="match status" value="1"/>
</dbReference>
<evidence type="ECO:0000313" key="14">
    <source>
        <dbReference type="Proteomes" id="UP000532121"/>
    </source>
</evidence>
<evidence type="ECO:0000256" key="9">
    <source>
        <dbReference type="ARBA" id="ARBA00022840"/>
    </source>
</evidence>
<dbReference type="CDD" id="cd22332">
    <property type="entry name" value="HsdR_N"/>
    <property type="match status" value="1"/>
</dbReference>
<dbReference type="Pfam" id="PF22679">
    <property type="entry name" value="T1R_D3-like"/>
    <property type="match status" value="1"/>
</dbReference>
<evidence type="ECO:0000256" key="8">
    <source>
        <dbReference type="ARBA" id="ARBA00022801"/>
    </source>
</evidence>
<dbReference type="Pfam" id="PF04313">
    <property type="entry name" value="HSDR_N"/>
    <property type="match status" value="1"/>
</dbReference>
<sequence>MKELVFETKLIEYLSTGRVVENNEVEEDLIDFLPSQKKWTYRPDIRTTDALWQNFKEILEQHNQSELGYRPMTVTEFAQVKKVISDLHTPYQAGQFLYGMNGTSQIEIDLDDGKHVYLTVFKQDAVGADDTVYQVVNQIERPAIITGKIDRRFDTTLLINGLPIIQIEEKRDTIDVSEALNQMKEYMDEKQYGDIFSTLQILVGITPNNVKYMANTPSERFNTDFAFNWQVKEEDDRGVSRYRTVRKWKEFAQRFLSIPMAHQMATSFMILDGTKTKETLKVMRPYQVEATRKVIEALKHTDFELGTNKLGYIWHTTGSGKTITSFKTAWLASRLPNVDKVVFLVDRVNLTNQTRDEYRAYDPEHIEDNIEGESALGSVQDTKNTRALGRRLKDKSSSIIVTSIQKMDTLVKRRSFKSPDKNIVFIVDEAHRSTNGNSFAAIQNAFKRAAWVGYTGTPMVEDTAKETYTQDVFGPCLHSYTIRDAIRDQNVLGFKVDFETTIDQESMKEKYLPEFYHAQHPDWSNEKIKEKIANLTPEDMDDAVQPSFYDENPDHIQLVVEDVFKNWKNRSNDGKYNALFTTHVGGGKASTPMAMMYFDAFQKKNQELKEQGRTDDCLKVAVTFADSTNHSDHSLESNKGLHRAMMAYDDEFGTKFGMSDVSEYTDDVVDRLKKTADDGKYLDLVIVVDQLLTGFNAPELNTLYVDRTLKNASLIQAYSRTNRVADMDAKPFGRIVNYRWPAQNERLMNEALAIYADEKSADLSDEERKRRNQEDGITAKDFSSTLADVKEVIEELREMTEDFNEIPASEKKCEEMYGLLRSYNAGMAKLKQYQPENGEGFDYSEPDKVLEKLGISSEEEVMLTTVLANQLKAKLAAAKEIPVYQLDLRMSHIKDVHVNYDYLTELIATLLRQVHDKKMEEAKDTQEKIVQFADGLDDRLHAKQIKSAASAIVQGLYPDKNSKLKYPYDLDDSRAVIEEANAVTIDQVILDFRYKWGLTDIVNNAVFKEMLAQHTYGKQDLNDTNLLSNWQKEAVKTYHIMAQDATIKSLSKVKYRNELRAAIYDLADTLVREE</sequence>
<keyword evidence="7" id="KW-0255">Endonuclease</keyword>
<dbReference type="GO" id="GO:0005524">
    <property type="term" value="F:ATP binding"/>
    <property type="evidence" value="ECO:0007669"/>
    <property type="project" value="UniProtKB-KW"/>
</dbReference>
<dbReference type="Gene3D" id="3.90.1570.50">
    <property type="match status" value="1"/>
</dbReference>
<comment type="function">
    <text evidence="11">Subunit R is required for both nuclease and ATPase activities, but not for modification.</text>
</comment>
<evidence type="ECO:0000256" key="5">
    <source>
        <dbReference type="ARBA" id="ARBA00022741"/>
    </source>
</evidence>
<name>A0A7X9LDX6_STRRT</name>
<dbReference type="GO" id="GO:0003677">
    <property type="term" value="F:DNA binding"/>
    <property type="evidence" value="ECO:0007669"/>
    <property type="project" value="UniProtKB-KW"/>
</dbReference>
<keyword evidence="8 11" id="KW-0378">Hydrolase</keyword>
<keyword evidence="5 11" id="KW-0547">Nucleotide-binding</keyword>
<proteinExistence type="inferred from homology"/>